<evidence type="ECO:0008006" key="4">
    <source>
        <dbReference type="Google" id="ProtNLM"/>
    </source>
</evidence>
<comment type="caution">
    <text evidence="2">The sequence shown here is derived from an EMBL/GenBank/DDBJ whole genome shotgun (WGS) entry which is preliminary data.</text>
</comment>
<gene>
    <name evidence="2" type="ORF">B0T18DRAFT_85804</name>
</gene>
<keyword evidence="3" id="KW-1185">Reference proteome</keyword>
<evidence type="ECO:0000256" key="1">
    <source>
        <dbReference type="SAM" id="SignalP"/>
    </source>
</evidence>
<feature type="chain" id="PRO_5041366534" description="Secreted protein" evidence="1">
    <location>
        <begin position="30"/>
        <end position="80"/>
    </location>
</feature>
<accession>A0AA40KAM8</accession>
<evidence type="ECO:0000313" key="3">
    <source>
        <dbReference type="Proteomes" id="UP001172155"/>
    </source>
</evidence>
<keyword evidence="1" id="KW-0732">Signal</keyword>
<proteinExistence type="predicted"/>
<dbReference type="Proteomes" id="UP001172155">
    <property type="component" value="Unassembled WGS sequence"/>
</dbReference>
<name>A0AA40KAM8_9PEZI</name>
<dbReference type="AlphaFoldDB" id="A0AA40KAM8"/>
<dbReference type="EMBL" id="JAUKUD010000002">
    <property type="protein sequence ID" value="KAK0752188.1"/>
    <property type="molecule type" value="Genomic_DNA"/>
</dbReference>
<protein>
    <recommendedName>
        <fullName evidence="4">Secreted protein</fullName>
    </recommendedName>
</protein>
<evidence type="ECO:0000313" key="2">
    <source>
        <dbReference type="EMBL" id="KAK0752188.1"/>
    </source>
</evidence>
<sequence>MPYPSIYPHPLHPGRFLSWLLLFDPVFVAQEHPPGHPLKVRQPRRFRFTVSLSVAEVEHMGMQIGGTRRIGKHRYCVITE</sequence>
<reference evidence="2" key="1">
    <citation type="submission" date="2023-06" db="EMBL/GenBank/DDBJ databases">
        <title>Genome-scale phylogeny and comparative genomics of the fungal order Sordariales.</title>
        <authorList>
            <consortium name="Lawrence Berkeley National Laboratory"/>
            <person name="Hensen N."/>
            <person name="Bonometti L."/>
            <person name="Westerberg I."/>
            <person name="Brannstrom I.O."/>
            <person name="Guillou S."/>
            <person name="Cros-Aarteil S."/>
            <person name="Calhoun S."/>
            <person name="Haridas S."/>
            <person name="Kuo A."/>
            <person name="Mondo S."/>
            <person name="Pangilinan J."/>
            <person name="Riley R."/>
            <person name="LaButti K."/>
            <person name="Andreopoulos B."/>
            <person name="Lipzen A."/>
            <person name="Chen C."/>
            <person name="Yanf M."/>
            <person name="Daum C."/>
            <person name="Ng V."/>
            <person name="Clum A."/>
            <person name="Steindorff A."/>
            <person name="Ohm R."/>
            <person name="Martin F."/>
            <person name="Silar P."/>
            <person name="Natvig D."/>
            <person name="Lalanne C."/>
            <person name="Gautier V."/>
            <person name="Ament-velasquez S.L."/>
            <person name="Kruys A."/>
            <person name="Hutchinson M.I."/>
            <person name="Powell A.J."/>
            <person name="Barry K."/>
            <person name="Miller A.N."/>
            <person name="Grigoriev I.V."/>
            <person name="Debuchy R."/>
            <person name="Gladieux P."/>
            <person name="Thoren M.H."/>
            <person name="Johannesson H."/>
        </authorList>
    </citation>
    <scope>NUCLEOTIDE SEQUENCE</scope>
    <source>
        <strain evidence="2">SMH3187-1</strain>
    </source>
</reference>
<feature type="signal peptide" evidence="1">
    <location>
        <begin position="1"/>
        <end position="29"/>
    </location>
</feature>
<organism evidence="2 3">
    <name type="scientific">Schizothecium vesticola</name>
    <dbReference type="NCBI Taxonomy" id="314040"/>
    <lineage>
        <taxon>Eukaryota</taxon>
        <taxon>Fungi</taxon>
        <taxon>Dikarya</taxon>
        <taxon>Ascomycota</taxon>
        <taxon>Pezizomycotina</taxon>
        <taxon>Sordariomycetes</taxon>
        <taxon>Sordariomycetidae</taxon>
        <taxon>Sordariales</taxon>
        <taxon>Schizotheciaceae</taxon>
        <taxon>Schizothecium</taxon>
    </lineage>
</organism>